<sequence length="157" mass="17467">MLAQQATPAAAQPVSVEAAPEPRQPFAARVFVIEYPIYISPMVAQYTNCLRSREVVIGETVSFEVEHRKAVPLCVKQEKKLKEDAFERLTSRPKYAMTMEQLGDLFDSIKMTHIDRGRVMDGYMDRGLDRDPYAPQVGQSPATDVDMAGTAADTTTP</sequence>
<reference evidence="2 3" key="1">
    <citation type="submission" date="2019-12" db="EMBL/GenBank/DDBJ databases">
        <title>Genomic-based taxomic classification of the family Erythrobacteraceae.</title>
        <authorList>
            <person name="Xu L."/>
        </authorList>
    </citation>
    <scope>NUCLEOTIDE SEQUENCE [LARGE SCALE GENOMIC DNA]</scope>
    <source>
        <strain evidence="2 3">KCTC 42006</strain>
    </source>
</reference>
<dbReference type="Proteomes" id="UP000460290">
    <property type="component" value="Unassembled WGS sequence"/>
</dbReference>
<keyword evidence="3" id="KW-1185">Reference proteome</keyword>
<name>A0A844Z8D4_9SPHN</name>
<evidence type="ECO:0000313" key="3">
    <source>
        <dbReference type="Proteomes" id="UP000460290"/>
    </source>
</evidence>
<dbReference type="AlphaFoldDB" id="A0A844Z8D4"/>
<comment type="caution">
    <text evidence="2">The sequence shown here is derived from an EMBL/GenBank/DDBJ whole genome shotgun (WGS) entry which is preliminary data.</text>
</comment>
<accession>A0A844Z8D4</accession>
<dbReference type="EMBL" id="WTYZ01000001">
    <property type="protein sequence ID" value="MXO82169.1"/>
    <property type="molecule type" value="Genomic_DNA"/>
</dbReference>
<feature type="region of interest" description="Disordered" evidence="1">
    <location>
        <begin position="130"/>
        <end position="157"/>
    </location>
</feature>
<dbReference type="RefSeq" id="WP_160612494.1">
    <property type="nucleotide sequence ID" value="NZ_JAUFQM010000001.1"/>
</dbReference>
<evidence type="ECO:0000256" key="1">
    <source>
        <dbReference type="SAM" id="MobiDB-lite"/>
    </source>
</evidence>
<protein>
    <submittedName>
        <fullName evidence="2">Uncharacterized protein</fullName>
    </submittedName>
</protein>
<evidence type="ECO:0000313" key="2">
    <source>
        <dbReference type="EMBL" id="MXO82169.1"/>
    </source>
</evidence>
<gene>
    <name evidence="2" type="ORF">GRI35_02115</name>
</gene>
<dbReference type="OrthoDB" id="7391078at2"/>
<proteinExistence type="predicted"/>
<organism evidence="2 3">
    <name type="scientific">Pontixanthobacter aestiaquae</name>
    <dbReference type="NCBI Taxonomy" id="1509367"/>
    <lineage>
        <taxon>Bacteria</taxon>
        <taxon>Pseudomonadati</taxon>
        <taxon>Pseudomonadota</taxon>
        <taxon>Alphaproteobacteria</taxon>
        <taxon>Sphingomonadales</taxon>
        <taxon>Erythrobacteraceae</taxon>
        <taxon>Pontixanthobacter</taxon>
    </lineage>
</organism>